<dbReference type="Proteomes" id="UP001282288">
    <property type="component" value="Unassembled WGS sequence"/>
</dbReference>
<evidence type="ECO:0000256" key="3">
    <source>
        <dbReference type="SAM" id="SignalP"/>
    </source>
</evidence>
<protein>
    <submittedName>
        <fullName evidence="5">SGNH/GDSL hydrolase family protein</fullName>
    </submittedName>
</protein>
<reference evidence="5 7" key="1">
    <citation type="journal article" date="2023" name="Microb. Genom.">
        <title>Mesoterricola silvestris gen. nov., sp. nov., Mesoterricola sediminis sp. nov., Geothrix oryzae sp. nov., Geothrix edaphica sp. nov., Geothrix rubra sp. nov., and Geothrix limicola sp. nov., six novel members of Acidobacteriota isolated from soils.</title>
        <authorList>
            <person name="Weisberg A.J."/>
            <person name="Pearce E."/>
            <person name="Kramer C.G."/>
            <person name="Chang J.H."/>
            <person name="Clarke C.R."/>
        </authorList>
    </citation>
    <scope>NUCLEOTIDE SEQUENCE</scope>
    <source>
        <strain evidence="6 7">NB05-1H</strain>
        <strain evidence="5">NRRL_B-16521</strain>
    </source>
</reference>
<dbReference type="InterPro" id="IPR051532">
    <property type="entry name" value="Ester_Hydrolysis_Enzymes"/>
</dbReference>
<evidence type="ECO:0000313" key="8">
    <source>
        <dbReference type="Proteomes" id="UP001282288"/>
    </source>
</evidence>
<comment type="caution">
    <text evidence="5">The sequence shown here is derived from an EMBL/GenBank/DDBJ whole genome shotgun (WGS) entry which is preliminary data.</text>
</comment>
<evidence type="ECO:0000259" key="4">
    <source>
        <dbReference type="Pfam" id="PF13472"/>
    </source>
</evidence>
<dbReference type="Gene3D" id="3.40.50.1110">
    <property type="entry name" value="SGNH hydrolase"/>
    <property type="match status" value="1"/>
</dbReference>
<dbReference type="InterPro" id="IPR013830">
    <property type="entry name" value="SGNH_hydro"/>
</dbReference>
<dbReference type="Proteomes" id="UP001272987">
    <property type="component" value="Unassembled WGS sequence"/>
</dbReference>
<dbReference type="PANTHER" id="PTHR30383">
    <property type="entry name" value="THIOESTERASE 1/PROTEASE 1/LYSOPHOSPHOLIPASE L1"/>
    <property type="match status" value="1"/>
</dbReference>
<dbReference type="Pfam" id="PF13472">
    <property type="entry name" value="Lipase_GDSL_2"/>
    <property type="match status" value="1"/>
</dbReference>
<keyword evidence="2" id="KW-0812">Transmembrane</keyword>
<keyword evidence="2" id="KW-1133">Transmembrane helix</keyword>
<evidence type="ECO:0000256" key="1">
    <source>
        <dbReference type="SAM" id="MobiDB-lite"/>
    </source>
</evidence>
<dbReference type="NCBIfam" id="NF041528">
    <property type="entry name" value="strep_LAETG"/>
    <property type="match status" value="1"/>
</dbReference>
<keyword evidence="3" id="KW-0732">Signal</keyword>
<gene>
    <name evidence="5" type="ORF">PV399_19920</name>
    <name evidence="6" type="ORF">PV666_28720</name>
</gene>
<evidence type="ECO:0000256" key="2">
    <source>
        <dbReference type="SAM" id="Phobius"/>
    </source>
</evidence>
<dbReference type="EMBL" id="JARAWP010000018">
    <property type="protein sequence ID" value="MDX3021843.1"/>
    <property type="molecule type" value="Genomic_DNA"/>
</dbReference>
<dbReference type="GO" id="GO:0004622">
    <property type="term" value="F:phosphatidylcholine lysophospholipase activity"/>
    <property type="evidence" value="ECO:0007669"/>
    <property type="project" value="TreeGrafter"/>
</dbReference>
<feature type="domain" description="SGNH hydrolase-type esterase" evidence="4">
    <location>
        <begin position="43"/>
        <end position="278"/>
    </location>
</feature>
<organism evidence="5 8">
    <name type="scientific">Streptomyces acidiscabies</name>
    <dbReference type="NCBI Taxonomy" id="42234"/>
    <lineage>
        <taxon>Bacteria</taxon>
        <taxon>Bacillati</taxon>
        <taxon>Actinomycetota</taxon>
        <taxon>Actinomycetes</taxon>
        <taxon>Kitasatosporales</taxon>
        <taxon>Streptomycetaceae</taxon>
        <taxon>Streptomyces</taxon>
    </lineage>
</organism>
<feature type="chain" id="PRO_5043028652" evidence="3">
    <location>
        <begin position="29"/>
        <end position="360"/>
    </location>
</feature>
<evidence type="ECO:0000313" key="6">
    <source>
        <dbReference type="EMBL" id="MDX3021843.1"/>
    </source>
</evidence>
<dbReference type="InterPro" id="IPR036514">
    <property type="entry name" value="SGNH_hydro_sf"/>
</dbReference>
<accession>A0AAP6BC53</accession>
<dbReference type="SUPFAM" id="SSF52266">
    <property type="entry name" value="SGNH hydrolase"/>
    <property type="match status" value="1"/>
</dbReference>
<feature type="transmembrane region" description="Helical" evidence="2">
    <location>
        <begin position="332"/>
        <end position="351"/>
    </location>
</feature>
<dbReference type="RefSeq" id="WP_010359585.1">
    <property type="nucleotide sequence ID" value="NZ_CP122369.1"/>
</dbReference>
<keyword evidence="7" id="KW-1185">Reference proteome</keyword>
<proteinExistence type="predicted"/>
<evidence type="ECO:0000313" key="7">
    <source>
        <dbReference type="Proteomes" id="UP001272987"/>
    </source>
</evidence>
<evidence type="ECO:0000313" key="5">
    <source>
        <dbReference type="EMBL" id="MDX2961959.1"/>
    </source>
</evidence>
<dbReference type="GeneID" id="69813765"/>
<dbReference type="PANTHER" id="PTHR30383:SF5">
    <property type="entry name" value="SGNH HYDROLASE-TYPE ESTERASE DOMAIN-CONTAINING PROTEIN"/>
    <property type="match status" value="1"/>
</dbReference>
<feature type="signal peptide" evidence="3">
    <location>
        <begin position="1"/>
        <end position="28"/>
    </location>
</feature>
<dbReference type="AlphaFoldDB" id="A0AAP6BC53"/>
<name>A0AAP6BC53_9ACTN</name>
<keyword evidence="5" id="KW-0378">Hydrolase</keyword>
<feature type="region of interest" description="Disordered" evidence="1">
    <location>
        <begin position="308"/>
        <end position="329"/>
    </location>
</feature>
<keyword evidence="2" id="KW-0472">Membrane</keyword>
<sequence length="360" mass="36953">MNLLRRFGPGLALSAMTVVLSTPALAFAQDATSGKDATYYISLGDSIASGYQPDVDKDTRIAYTDQLYTQLKQRDPGLKHIRLGCSGETTKTLISGGTCRYPKAKSQLDAALKAMAQRRGRIALVTLTVGANDIKACVSPAGALDAQCLNRTRTTMGKNIAQITAALHKAGTKNTRFVGSTYYNPFLATWLLGPAGQKSAKDSAPLVKAANTGIAQVFKATGFQVADVAGAYFSDDFATQVDTPAFGKVPRNVATICKLTWTCTPQTDPHPNAAGHKVIAAAFAGALAKPRPAAPATAGEAAVVVPASDKGAGRPSADGQLAETGASGSTPLVAGTGLAVVAAGGGAAYVARRRRAGAQG</sequence>
<dbReference type="EMBL" id="JARAWC010000013">
    <property type="protein sequence ID" value="MDX2961959.1"/>
    <property type="molecule type" value="Genomic_DNA"/>
</dbReference>